<evidence type="ECO:0000256" key="2">
    <source>
        <dbReference type="ARBA" id="ARBA00022556"/>
    </source>
</evidence>
<dbReference type="Pfam" id="PF13720">
    <property type="entry name" value="Acetyltransf_11"/>
    <property type="match status" value="1"/>
</dbReference>
<dbReference type="CDD" id="cd03351">
    <property type="entry name" value="LbH_UDP-GlcNAc_AT"/>
    <property type="match status" value="1"/>
</dbReference>
<dbReference type="NCBIfam" id="TIGR01852">
    <property type="entry name" value="lipid_A_lpxA"/>
    <property type="match status" value="1"/>
</dbReference>
<dbReference type="InterPro" id="IPR011004">
    <property type="entry name" value="Trimer_LpxA-like_sf"/>
</dbReference>
<dbReference type="GO" id="GO:0009245">
    <property type="term" value="P:lipid A biosynthetic process"/>
    <property type="evidence" value="ECO:0007669"/>
    <property type="project" value="UniProtKB-KW"/>
</dbReference>
<dbReference type="InterPro" id="IPR037157">
    <property type="entry name" value="Acetyltransf_C_sf"/>
</dbReference>
<dbReference type="HAMAP" id="MF_00387">
    <property type="entry name" value="LpxA"/>
    <property type="match status" value="1"/>
</dbReference>
<dbReference type="Gene3D" id="1.20.1180.10">
    <property type="entry name" value="Udp N-acetylglucosamine O-acyltransferase, C-terminal domain"/>
    <property type="match status" value="1"/>
</dbReference>
<dbReference type="InterPro" id="IPR010137">
    <property type="entry name" value="Lipid_A_LpxA"/>
</dbReference>
<dbReference type="GO" id="GO:0016020">
    <property type="term" value="C:membrane"/>
    <property type="evidence" value="ECO:0007669"/>
    <property type="project" value="GOC"/>
</dbReference>
<keyword evidence="4" id="KW-0443">Lipid metabolism</keyword>
<reference evidence="7" key="1">
    <citation type="journal article" date="2015" name="Nature">
        <title>Complex archaea that bridge the gap between prokaryotes and eukaryotes.</title>
        <authorList>
            <person name="Spang A."/>
            <person name="Saw J.H."/>
            <person name="Jorgensen S.L."/>
            <person name="Zaremba-Niedzwiedzka K."/>
            <person name="Martijn J."/>
            <person name="Lind A.E."/>
            <person name="van Eijk R."/>
            <person name="Schleper C."/>
            <person name="Guy L."/>
            <person name="Ettema T.J."/>
        </authorList>
    </citation>
    <scope>NUCLEOTIDE SEQUENCE</scope>
</reference>
<evidence type="ECO:0000256" key="1">
    <source>
        <dbReference type="ARBA" id="ARBA00022516"/>
    </source>
</evidence>
<keyword evidence="1" id="KW-0444">Lipid biosynthesis</keyword>
<dbReference type="InterPro" id="IPR001451">
    <property type="entry name" value="Hexapep"/>
</dbReference>
<dbReference type="Gene3D" id="2.160.10.10">
    <property type="entry name" value="Hexapeptide repeat proteins"/>
    <property type="match status" value="1"/>
</dbReference>
<keyword evidence="2" id="KW-0441">Lipid A biosynthesis</keyword>
<keyword evidence="3" id="KW-0808">Transferase</keyword>
<dbReference type="PANTHER" id="PTHR43480">
    <property type="entry name" value="ACYL-[ACYL-CARRIER-PROTEIN]--UDP-N-ACETYLGLUCOSAMINE O-ACYLTRANSFERASE"/>
    <property type="match status" value="1"/>
</dbReference>
<evidence type="ECO:0000256" key="3">
    <source>
        <dbReference type="ARBA" id="ARBA00022679"/>
    </source>
</evidence>
<keyword evidence="5" id="KW-0012">Acyltransferase</keyword>
<sequence length="258" mass="27696">MSRIHPQAIVDPAARLADDVEVGPWTYIGPGVEIGAGSVVHSHVVIKGPTSIGKGNRIFQFSSVGEDCQDKKYNGEPTRLVIGDNNVIREGCTLHRGTVQDKGITSIGSNNLLMAYVHVAHDCVVGDNIIMANNATIAGHVRVGDGAILGGYTTVHQFCHLGPWSMSAANSAVFKDIPAFVMVGGNPASAHGMNFEGMRRRGYSAELVTALRRAYKLIYRQGLTLKDALVELEEAALLFPEVALYRDSILASTRGITR</sequence>
<dbReference type="SUPFAM" id="SSF51161">
    <property type="entry name" value="Trimeric LpxA-like enzymes"/>
    <property type="match status" value="1"/>
</dbReference>
<dbReference type="AlphaFoldDB" id="A0A0F9V227"/>
<accession>A0A0F9V227</accession>
<proteinExistence type="inferred from homology"/>
<dbReference type="NCBIfam" id="NF003657">
    <property type="entry name" value="PRK05289.1"/>
    <property type="match status" value="1"/>
</dbReference>
<dbReference type="EMBL" id="LAZR01000054">
    <property type="protein sequence ID" value="KKN98049.1"/>
    <property type="molecule type" value="Genomic_DNA"/>
</dbReference>
<protein>
    <recommendedName>
        <fullName evidence="6">UDP N-acetylglucosamine O-acyltransferase C-terminal domain-containing protein</fullName>
    </recommendedName>
</protein>
<gene>
    <name evidence="7" type="ORF">LCGC14_0152490</name>
</gene>
<organism evidence="7">
    <name type="scientific">marine sediment metagenome</name>
    <dbReference type="NCBI Taxonomy" id="412755"/>
    <lineage>
        <taxon>unclassified sequences</taxon>
        <taxon>metagenomes</taxon>
        <taxon>ecological metagenomes</taxon>
    </lineage>
</organism>
<dbReference type="InterPro" id="IPR029098">
    <property type="entry name" value="Acetyltransf_C"/>
</dbReference>
<evidence type="ECO:0000256" key="4">
    <source>
        <dbReference type="ARBA" id="ARBA00023098"/>
    </source>
</evidence>
<feature type="domain" description="UDP N-acetylglucosamine O-acyltransferase C-terminal" evidence="6">
    <location>
        <begin position="176"/>
        <end position="256"/>
    </location>
</feature>
<name>A0A0F9V227_9ZZZZ</name>
<evidence type="ECO:0000256" key="5">
    <source>
        <dbReference type="ARBA" id="ARBA00023315"/>
    </source>
</evidence>
<dbReference type="PANTHER" id="PTHR43480:SF1">
    <property type="entry name" value="ACYL-[ACYL-CARRIER-PROTEIN]--UDP-N-ACETYLGLUCOSAMINE O-ACYLTRANSFERASE, MITOCHONDRIAL-RELATED"/>
    <property type="match status" value="1"/>
</dbReference>
<evidence type="ECO:0000259" key="6">
    <source>
        <dbReference type="Pfam" id="PF13720"/>
    </source>
</evidence>
<dbReference type="PIRSF" id="PIRSF000456">
    <property type="entry name" value="UDP-GlcNAc_acltr"/>
    <property type="match status" value="1"/>
</dbReference>
<comment type="caution">
    <text evidence="7">The sequence shown here is derived from an EMBL/GenBank/DDBJ whole genome shotgun (WGS) entry which is preliminary data.</text>
</comment>
<dbReference type="Pfam" id="PF00132">
    <property type="entry name" value="Hexapep"/>
    <property type="match status" value="2"/>
</dbReference>
<evidence type="ECO:0000313" key="7">
    <source>
        <dbReference type="EMBL" id="KKN98049.1"/>
    </source>
</evidence>
<dbReference type="GO" id="GO:0008780">
    <property type="term" value="F:acyl-[acyl-carrier-protein]-UDP-N-acetylglucosamine O-acyltransferase activity"/>
    <property type="evidence" value="ECO:0007669"/>
    <property type="project" value="InterPro"/>
</dbReference>